<name>A0A5P0ZEZ3_9LACO</name>
<evidence type="ECO:0000313" key="2">
    <source>
        <dbReference type="Proteomes" id="UP000380386"/>
    </source>
</evidence>
<keyword evidence="1" id="KW-0808">Transferase</keyword>
<comment type="caution">
    <text evidence="1">The sequence shown here is derived from an EMBL/GenBank/DDBJ whole genome shotgun (WGS) entry which is preliminary data.</text>
</comment>
<dbReference type="Proteomes" id="UP000380386">
    <property type="component" value="Unassembled WGS sequence"/>
</dbReference>
<gene>
    <name evidence="1" type="ORF">FHL02_01120</name>
</gene>
<keyword evidence="1" id="KW-0695">RNA-directed DNA polymerase</keyword>
<dbReference type="InterPro" id="IPR002156">
    <property type="entry name" value="RNaseH_domain"/>
</dbReference>
<organism evidence="1 2">
    <name type="scientific">Companilactobacillus mishanensis</name>
    <dbReference type="NCBI Taxonomy" id="2486008"/>
    <lineage>
        <taxon>Bacteria</taxon>
        <taxon>Bacillati</taxon>
        <taxon>Bacillota</taxon>
        <taxon>Bacilli</taxon>
        <taxon>Lactobacillales</taxon>
        <taxon>Lactobacillaceae</taxon>
        <taxon>Companilactobacillus</taxon>
    </lineage>
</organism>
<keyword evidence="1" id="KW-0548">Nucleotidyltransferase</keyword>
<dbReference type="RefSeq" id="WP_153381660.1">
    <property type="nucleotide sequence ID" value="NZ_VDFL01000001.1"/>
</dbReference>
<reference evidence="1 2" key="1">
    <citation type="journal article" date="2019" name="Syst. Appl. Microbiol.">
        <title>Polyphasic characterization of two novel Lactobacillus spp. isolated from blown salami packages: Description of Lactobacillus halodurans sp. nov. and Lactobacillus salsicarnum sp. nov.</title>
        <authorList>
            <person name="Schuster J.A."/>
            <person name="Klingl A."/>
            <person name="Vogel R.F."/>
            <person name="Ehrmann M.A."/>
        </authorList>
    </citation>
    <scope>NUCLEOTIDE SEQUENCE [LARGE SCALE GENOMIC DNA]</scope>
    <source>
        <strain evidence="1 2">TMW 1.2118</strain>
    </source>
</reference>
<dbReference type="InterPro" id="IPR012337">
    <property type="entry name" value="RNaseH-like_sf"/>
</dbReference>
<dbReference type="AlphaFoldDB" id="A0A5P0ZEZ3"/>
<dbReference type="Pfam" id="PF13456">
    <property type="entry name" value="RVT_3"/>
    <property type="match status" value="1"/>
</dbReference>
<proteinExistence type="predicted"/>
<dbReference type="GO" id="GO:0004523">
    <property type="term" value="F:RNA-DNA hybrid ribonuclease activity"/>
    <property type="evidence" value="ECO:0007669"/>
    <property type="project" value="InterPro"/>
</dbReference>
<protein>
    <submittedName>
        <fullName evidence="1">Reverse transcriptase-like protein</fullName>
    </submittedName>
</protein>
<evidence type="ECO:0000313" key="1">
    <source>
        <dbReference type="EMBL" id="MQS51613.1"/>
    </source>
</evidence>
<dbReference type="Gene3D" id="3.30.420.10">
    <property type="entry name" value="Ribonuclease H-like superfamily/Ribonuclease H"/>
    <property type="match status" value="1"/>
</dbReference>
<dbReference type="InterPro" id="IPR036397">
    <property type="entry name" value="RNaseH_sf"/>
</dbReference>
<sequence>MIKLYTDAGLNTNLNLAAISYVFTNNNKEYEHVQQEKSQDNHYLEFKAVKVALLKLIELDFTDEILQLCSDSQIVVDSISKSYSKHYQESVDEILPLLDKFPSYFVKHISDKENKAAHSLIHQELIHLRN</sequence>
<dbReference type="OrthoDB" id="7845843at2"/>
<accession>A0A5P0ZEZ3</accession>
<dbReference type="SUPFAM" id="SSF53098">
    <property type="entry name" value="Ribonuclease H-like"/>
    <property type="match status" value="1"/>
</dbReference>
<dbReference type="GO" id="GO:0003676">
    <property type="term" value="F:nucleic acid binding"/>
    <property type="evidence" value="ECO:0007669"/>
    <property type="project" value="InterPro"/>
</dbReference>
<dbReference type="GO" id="GO:0003964">
    <property type="term" value="F:RNA-directed DNA polymerase activity"/>
    <property type="evidence" value="ECO:0007669"/>
    <property type="project" value="UniProtKB-KW"/>
</dbReference>
<dbReference type="PROSITE" id="PS50879">
    <property type="entry name" value="RNASE_H_1"/>
    <property type="match status" value="1"/>
</dbReference>
<dbReference type="EMBL" id="VDFM01000001">
    <property type="protein sequence ID" value="MQS51613.1"/>
    <property type="molecule type" value="Genomic_DNA"/>
</dbReference>